<accession>A0A9Q1EWL7</accession>
<dbReference type="EMBL" id="JAINUF010000011">
    <property type="protein sequence ID" value="KAJ8346427.1"/>
    <property type="molecule type" value="Genomic_DNA"/>
</dbReference>
<keyword evidence="3" id="KW-1185">Reference proteome</keyword>
<evidence type="ECO:0000313" key="2">
    <source>
        <dbReference type="EMBL" id="KAJ8346427.1"/>
    </source>
</evidence>
<proteinExistence type="predicted"/>
<feature type="region of interest" description="Disordered" evidence="1">
    <location>
        <begin position="56"/>
        <end position="97"/>
    </location>
</feature>
<dbReference type="Proteomes" id="UP001152622">
    <property type="component" value="Chromosome 11"/>
</dbReference>
<reference evidence="2" key="1">
    <citation type="journal article" date="2023" name="Science">
        <title>Genome structures resolve the early diversification of teleost fishes.</title>
        <authorList>
            <person name="Parey E."/>
            <person name="Louis A."/>
            <person name="Montfort J."/>
            <person name="Bouchez O."/>
            <person name="Roques C."/>
            <person name="Iampietro C."/>
            <person name="Lluch J."/>
            <person name="Castinel A."/>
            <person name="Donnadieu C."/>
            <person name="Desvignes T."/>
            <person name="Floi Bucao C."/>
            <person name="Jouanno E."/>
            <person name="Wen M."/>
            <person name="Mejri S."/>
            <person name="Dirks R."/>
            <person name="Jansen H."/>
            <person name="Henkel C."/>
            <person name="Chen W.J."/>
            <person name="Zahm M."/>
            <person name="Cabau C."/>
            <person name="Klopp C."/>
            <person name="Thompson A.W."/>
            <person name="Robinson-Rechavi M."/>
            <person name="Braasch I."/>
            <person name="Lecointre G."/>
            <person name="Bobe J."/>
            <person name="Postlethwait J.H."/>
            <person name="Berthelot C."/>
            <person name="Roest Crollius H."/>
            <person name="Guiguen Y."/>
        </authorList>
    </citation>
    <scope>NUCLEOTIDE SEQUENCE</scope>
    <source>
        <strain evidence="2">WJC10195</strain>
    </source>
</reference>
<gene>
    <name evidence="2" type="ORF">SKAU_G00278280</name>
</gene>
<evidence type="ECO:0000313" key="3">
    <source>
        <dbReference type="Proteomes" id="UP001152622"/>
    </source>
</evidence>
<name>A0A9Q1EWL7_SYNKA</name>
<organism evidence="2 3">
    <name type="scientific">Synaphobranchus kaupii</name>
    <name type="common">Kaup's arrowtooth eel</name>
    <dbReference type="NCBI Taxonomy" id="118154"/>
    <lineage>
        <taxon>Eukaryota</taxon>
        <taxon>Metazoa</taxon>
        <taxon>Chordata</taxon>
        <taxon>Craniata</taxon>
        <taxon>Vertebrata</taxon>
        <taxon>Euteleostomi</taxon>
        <taxon>Actinopterygii</taxon>
        <taxon>Neopterygii</taxon>
        <taxon>Teleostei</taxon>
        <taxon>Anguilliformes</taxon>
        <taxon>Synaphobranchidae</taxon>
        <taxon>Synaphobranchus</taxon>
    </lineage>
</organism>
<protein>
    <submittedName>
        <fullName evidence="2">Uncharacterized protein</fullName>
    </submittedName>
</protein>
<dbReference type="AlphaFoldDB" id="A0A9Q1EWL7"/>
<sequence length="97" mass="10956">MEVMADSLSPDCCILEGILQLFQIQLETDNLLLQLSHVRRGLRRLVRRHSQRLPPYRHIQRSSRRPPPCPEIQLGITALPPQSKELLGPTTTRGPGG</sequence>
<feature type="compositionally biased region" description="Low complexity" evidence="1">
    <location>
        <begin position="88"/>
        <end position="97"/>
    </location>
</feature>
<comment type="caution">
    <text evidence="2">The sequence shown here is derived from an EMBL/GenBank/DDBJ whole genome shotgun (WGS) entry which is preliminary data.</text>
</comment>
<evidence type="ECO:0000256" key="1">
    <source>
        <dbReference type="SAM" id="MobiDB-lite"/>
    </source>
</evidence>